<reference evidence="12 13" key="1">
    <citation type="submission" date="2018-06" db="EMBL/GenBank/DDBJ databases">
        <title>A transcriptomic atlas of mushroom development highlights an independent origin of complex multicellularity.</title>
        <authorList>
            <consortium name="DOE Joint Genome Institute"/>
            <person name="Krizsan K."/>
            <person name="Almasi E."/>
            <person name="Merenyi Z."/>
            <person name="Sahu N."/>
            <person name="Viragh M."/>
            <person name="Koszo T."/>
            <person name="Mondo S."/>
            <person name="Kiss B."/>
            <person name="Balint B."/>
            <person name="Kues U."/>
            <person name="Barry K."/>
            <person name="Hegedus J.C."/>
            <person name="Henrissat B."/>
            <person name="Johnson J."/>
            <person name="Lipzen A."/>
            <person name="Ohm R."/>
            <person name="Nagy I."/>
            <person name="Pangilinan J."/>
            <person name="Yan J."/>
            <person name="Xiong Y."/>
            <person name="Grigoriev I.V."/>
            <person name="Hibbett D.S."/>
            <person name="Nagy L.G."/>
        </authorList>
    </citation>
    <scope>NUCLEOTIDE SEQUENCE [LARGE SCALE GENOMIC DNA]</scope>
    <source>
        <strain evidence="12 13">SZMC22713</strain>
    </source>
</reference>
<sequence length="358" mass="39890">MFIIITGPPSSGKSTLESYLVEKHGFKSLRLTPPSPSTVDDISGMLGEVILDVITEKPFPPGKSSERLNGVVSKSPRSSAPASEAVSTTFAFPSPAAMLQHVTHNWRTNLVTRDIEDNKSLKPFLIRPFVLLVTLDARILLRFRRAQRTPSLTLENFVEQHDRYVHDQETTLLRIPNGPVAFAHLHIMNNFYAIADFHSHLEALDLTNPSRLRPDWDSYFMTLASLASHRSNCMKRRVGAILVRDHRIVATGYNGTPRGILNCNDGGCPQCNTGFSKDFPECLCLHAEENALLEAGRERVGQGAVLYCNTCPCLKCTIKIVQTGVKEVVYSLNYKMDKESAHVFHDAGIKLRQYSSPN</sequence>
<dbReference type="GO" id="GO:0009165">
    <property type="term" value="P:nucleotide biosynthetic process"/>
    <property type="evidence" value="ECO:0007669"/>
    <property type="project" value="UniProtKB-KW"/>
</dbReference>
<keyword evidence="5" id="KW-0378">Hydrolase</keyword>
<feature type="domain" description="CMP/dCMP-type deaminase" evidence="11">
    <location>
        <begin position="215"/>
        <end position="351"/>
    </location>
</feature>
<keyword evidence="13" id="KW-1185">Reference proteome</keyword>
<evidence type="ECO:0000313" key="12">
    <source>
        <dbReference type="EMBL" id="TDL28036.1"/>
    </source>
</evidence>
<dbReference type="InterPro" id="IPR002125">
    <property type="entry name" value="CMP_dCMP_dom"/>
</dbReference>
<evidence type="ECO:0000256" key="2">
    <source>
        <dbReference type="ARBA" id="ARBA00006576"/>
    </source>
</evidence>
<dbReference type="SUPFAM" id="SSF53927">
    <property type="entry name" value="Cytidine deaminase-like"/>
    <property type="match status" value="1"/>
</dbReference>
<feature type="compositionally biased region" description="Polar residues" evidence="10">
    <location>
        <begin position="75"/>
        <end position="84"/>
    </location>
</feature>
<dbReference type="InterPro" id="IPR035105">
    <property type="entry name" value="Deoxycytidylate_deaminase_dom"/>
</dbReference>
<dbReference type="FunFam" id="3.40.140.10:FF:000035">
    <property type="entry name" value="dCMP deaminase"/>
    <property type="match status" value="1"/>
</dbReference>
<dbReference type="GO" id="GO:0008270">
    <property type="term" value="F:zinc ion binding"/>
    <property type="evidence" value="ECO:0007669"/>
    <property type="project" value="InterPro"/>
</dbReference>
<dbReference type="InterPro" id="IPR015517">
    <property type="entry name" value="dCMP_deaminase-rel"/>
</dbReference>
<evidence type="ECO:0000256" key="5">
    <source>
        <dbReference type="ARBA" id="ARBA00022801"/>
    </source>
</evidence>
<evidence type="ECO:0000256" key="4">
    <source>
        <dbReference type="ARBA" id="ARBA00022727"/>
    </source>
</evidence>
<evidence type="ECO:0000256" key="1">
    <source>
        <dbReference type="ARBA" id="ARBA00001947"/>
    </source>
</evidence>
<accession>A0A4Y7QKZ8</accession>
<dbReference type="CDD" id="cd01286">
    <property type="entry name" value="deoxycytidylate_deaminase"/>
    <property type="match status" value="1"/>
</dbReference>
<comment type="cofactor">
    <cofactor evidence="1">
        <name>Zn(2+)</name>
        <dbReference type="ChEBI" id="CHEBI:29105"/>
    </cofactor>
</comment>
<dbReference type="PANTHER" id="PTHR11086">
    <property type="entry name" value="DEOXYCYTIDYLATE DEAMINASE-RELATED"/>
    <property type="match status" value="1"/>
</dbReference>
<dbReference type="Gene3D" id="3.40.140.10">
    <property type="entry name" value="Cytidine Deaminase, domain 2"/>
    <property type="match status" value="1"/>
</dbReference>
<dbReference type="STRING" id="50990.A0A4Y7QKZ8"/>
<dbReference type="Proteomes" id="UP000294933">
    <property type="component" value="Unassembled WGS sequence"/>
</dbReference>
<dbReference type="VEuPathDB" id="FungiDB:BD410DRAFT_340677"/>
<evidence type="ECO:0000256" key="10">
    <source>
        <dbReference type="SAM" id="MobiDB-lite"/>
    </source>
</evidence>
<dbReference type="EC" id="3.5.4.12" evidence="7"/>
<dbReference type="EMBL" id="ML170158">
    <property type="protein sequence ID" value="TDL28036.1"/>
    <property type="molecule type" value="Genomic_DNA"/>
</dbReference>
<dbReference type="AlphaFoldDB" id="A0A4Y7QKZ8"/>
<evidence type="ECO:0000259" key="11">
    <source>
        <dbReference type="PROSITE" id="PS51747"/>
    </source>
</evidence>
<gene>
    <name evidence="12" type="ORF">BD410DRAFT_340677</name>
</gene>
<dbReference type="PROSITE" id="PS51747">
    <property type="entry name" value="CYT_DCMP_DEAMINASES_2"/>
    <property type="match status" value="1"/>
</dbReference>
<evidence type="ECO:0000313" key="13">
    <source>
        <dbReference type="Proteomes" id="UP000294933"/>
    </source>
</evidence>
<dbReference type="InterPro" id="IPR027417">
    <property type="entry name" value="P-loop_NTPase"/>
</dbReference>
<evidence type="ECO:0000256" key="8">
    <source>
        <dbReference type="ARBA" id="ARBA00041763"/>
    </source>
</evidence>
<keyword evidence="4" id="KW-0545">Nucleotide biosynthesis</keyword>
<protein>
    <recommendedName>
        <fullName evidence="9">Deoxycytidylate deaminase</fullName>
        <ecNumber evidence="7">3.5.4.12</ecNumber>
    </recommendedName>
    <alternativeName>
        <fullName evidence="8">dCMP deaminase</fullName>
    </alternativeName>
</protein>
<organism evidence="12 13">
    <name type="scientific">Rickenella mellea</name>
    <dbReference type="NCBI Taxonomy" id="50990"/>
    <lineage>
        <taxon>Eukaryota</taxon>
        <taxon>Fungi</taxon>
        <taxon>Dikarya</taxon>
        <taxon>Basidiomycota</taxon>
        <taxon>Agaricomycotina</taxon>
        <taxon>Agaricomycetes</taxon>
        <taxon>Hymenochaetales</taxon>
        <taxon>Rickenellaceae</taxon>
        <taxon>Rickenella</taxon>
    </lineage>
</organism>
<keyword evidence="3" id="KW-0479">Metal-binding</keyword>
<evidence type="ECO:0000256" key="3">
    <source>
        <dbReference type="ARBA" id="ARBA00022723"/>
    </source>
</evidence>
<dbReference type="InterPro" id="IPR016192">
    <property type="entry name" value="APOBEC/CMP_deaminase_Zn-bd"/>
</dbReference>
<feature type="region of interest" description="Disordered" evidence="10">
    <location>
        <begin position="61"/>
        <end position="84"/>
    </location>
</feature>
<dbReference type="SUPFAM" id="SSF52540">
    <property type="entry name" value="P-loop containing nucleoside triphosphate hydrolases"/>
    <property type="match status" value="1"/>
</dbReference>
<keyword evidence="6" id="KW-0862">Zinc</keyword>
<dbReference type="Pfam" id="PF00383">
    <property type="entry name" value="dCMP_cyt_deam_1"/>
    <property type="match status" value="1"/>
</dbReference>
<dbReference type="InterPro" id="IPR016193">
    <property type="entry name" value="Cytidine_deaminase-like"/>
</dbReference>
<evidence type="ECO:0000256" key="7">
    <source>
        <dbReference type="ARBA" id="ARBA00038938"/>
    </source>
</evidence>
<dbReference type="OrthoDB" id="6710946at2759"/>
<name>A0A4Y7QKZ8_9AGAM</name>
<dbReference type="GO" id="GO:0004132">
    <property type="term" value="F:dCMP deaminase activity"/>
    <property type="evidence" value="ECO:0007669"/>
    <property type="project" value="UniProtKB-EC"/>
</dbReference>
<dbReference type="PROSITE" id="PS00903">
    <property type="entry name" value="CYT_DCMP_DEAMINASES_1"/>
    <property type="match status" value="1"/>
</dbReference>
<evidence type="ECO:0000256" key="9">
    <source>
        <dbReference type="ARBA" id="ARBA00071582"/>
    </source>
</evidence>
<comment type="similarity">
    <text evidence="2">Belongs to the cytidine and deoxycytidylate deaminase family.</text>
</comment>
<dbReference type="PANTHER" id="PTHR11086:SF18">
    <property type="entry name" value="DEOXYCYTIDYLATE DEAMINASE"/>
    <property type="match status" value="1"/>
</dbReference>
<proteinExistence type="inferred from homology"/>
<evidence type="ECO:0000256" key="6">
    <source>
        <dbReference type="ARBA" id="ARBA00022833"/>
    </source>
</evidence>
<dbReference type="GO" id="GO:0005737">
    <property type="term" value="C:cytoplasm"/>
    <property type="evidence" value="ECO:0007669"/>
    <property type="project" value="TreeGrafter"/>
</dbReference>